<comment type="caution">
    <text evidence="2">The sequence shown here is derived from an EMBL/GenBank/DDBJ whole genome shotgun (WGS) entry which is preliminary data.</text>
</comment>
<proteinExistence type="predicted"/>
<evidence type="ECO:0000259" key="1">
    <source>
        <dbReference type="Pfam" id="PF25164"/>
    </source>
</evidence>
<evidence type="ECO:0000313" key="3">
    <source>
        <dbReference type="Proteomes" id="UP001295420"/>
    </source>
</evidence>
<dbReference type="InterPro" id="IPR057253">
    <property type="entry name" value="CoiA-like_N"/>
</dbReference>
<gene>
    <name evidence="2" type="ORF">THF1D04_480007</name>
</gene>
<name>A0AAU9QB86_9VIBR</name>
<accession>A0AAU9QB86</accession>
<evidence type="ECO:0000313" key="2">
    <source>
        <dbReference type="EMBL" id="CAH1537267.1"/>
    </source>
</evidence>
<feature type="domain" description="Competence protein CoiA-like N-terminal" evidence="1">
    <location>
        <begin position="30"/>
        <end position="62"/>
    </location>
</feature>
<dbReference type="EMBL" id="CAKMTQ010000043">
    <property type="protein sequence ID" value="CAH1537267.1"/>
    <property type="molecule type" value="Genomic_DNA"/>
</dbReference>
<reference evidence="2" key="1">
    <citation type="submission" date="2022-01" db="EMBL/GenBank/DDBJ databases">
        <authorList>
            <person name="Lagorce A."/>
        </authorList>
    </citation>
    <scope>NUCLEOTIDE SEQUENCE</scope>
    <source>
        <strain evidence="2">Th15_F1_D04</strain>
    </source>
</reference>
<organism evidence="2 3">
    <name type="scientific">Vibrio owensii</name>
    <dbReference type="NCBI Taxonomy" id="696485"/>
    <lineage>
        <taxon>Bacteria</taxon>
        <taxon>Pseudomonadati</taxon>
        <taxon>Pseudomonadota</taxon>
        <taxon>Gammaproteobacteria</taxon>
        <taxon>Vibrionales</taxon>
        <taxon>Vibrionaceae</taxon>
        <taxon>Vibrio</taxon>
    </lineage>
</organism>
<sequence>MSNFSVLMPFARSNETNLIIGIEDAGRGNKCNCRCLSCNTPVTARKADVNQWHFAHRTDKKASTSNECDFSPVTAIALILRQQFPHLQYFDLDGWYFDDVMWQLDVNVNGVMIDAFAQDAGNDLSIAIEIPFANGKRACFENLVSVADIVLSIDTHAIATYLSSERSKVTLFRPEQIFELLLEQSYADFWCMEEKGSCGVIC</sequence>
<protein>
    <recommendedName>
        <fullName evidence="1">Competence protein CoiA-like N-terminal domain-containing protein</fullName>
    </recommendedName>
</protein>
<dbReference type="Proteomes" id="UP001295420">
    <property type="component" value="Unassembled WGS sequence"/>
</dbReference>
<dbReference type="Pfam" id="PF25164">
    <property type="entry name" value="CoiA_N"/>
    <property type="match status" value="1"/>
</dbReference>
<dbReference type="RefSeq" id="WP_409931734.1">
    <property type="nucleotide sequence ID" value="NZ_CAKMTQ010000043.1"/>
</dbReference>
<dbReference type="AlphaFoldDB" id="A0AAU9QB86"/>